<dbReference type="Gene3D" id="1.25.40.590">
    <property type="entry name" value="Type IV / VI secretion system, DotU"/>
    <property type="match status" value="1"/>
</dbReference>
<accession>A0A6I5RQX7</accession>
<dbReference type="EMBL" id="JAAHBT010000101">
    <property type="protein sequence ID" value="NES10120.1"/>
    <property type="molecule type" value="Genomic_DNA"/>
</dbReference>
<comment type="caution">
    <text evidence="3">The sequence shown here is derived from an EMBL/GenBank/DDBJ whole genome shotgun (WGS) entry which is preliminary data.</text>
</comment>
<keyword evidence="4" id="KW-1185">Reference proteome</keyword>
<reference evidence="3 4" key="1">
    <citation type="submission" date="2020-02" db="EMBL/GenBank/DDBJ databases">
        <title>Broccoli isolated Pseudomonas sp.</title>
        <authorList>
            <person name="Fujikawa T."/>
            <person name="Sawada H."/>
        </authorList>
    </citation>
    <scope>NUCLEOTIDE SEQUENCE [LARGE SCALE GENOMIC DNA]</scope>
    <source>
        <strain evidence="3 4">JCM 32154</strain>
    </source>
</reference>
<dbReference type="InterPro" id="IPR038522">
    <property type="entry name" value="T4/T6SS_DotU_sf"/>
</dbReference>
<dbReference type="Pfam" id="PF09850">
    <property type="entry name" value="DotU"/>
    <property type="match status" value="1"/>
</dbReference>
<evidence type="ECO:0000256" key="1">
    <source>
        <dbReference type="SAM" id="MobiDB-lite"/>
    </source>
</evidence>
<protein>
    <submittedName>
        <fullName evidence="3">DotU family type IV/VI secretion system protein</fullName>
    </submittedName>
</protein>
<dbReference type="NCBIfam" id="TIGR03349">
    <property type="entry name" value="IV_VI_DotU"/>
    <property type="match status" value="1"/>
</dbReference>
<dbReference type="AlphaFoldDB" id="A0A6I5RQX7"/>
<dbReference type="NCBIfam" id="NF038228">
    <property type="entry name" value="IcmH_DotU_IVB"/>
    <property type="match status" value="1"/>
</dbReference>
<name>A0A6I5RQX7_9PSED</name>
<dbReference type="PANTHER" id="PTHR38033">
    <property type="entry name" value="MEMBRANE PROTEIN-RELATED"/>
    <property type="match status" value="1"/>
</dbReference>
<dbReference type="InterPro" id="IPR017732">
    <property type="entry name" value="T4/T6SS_DotU"/>
</dbReference>
<evidence type="ECO:0000313" key="3">
    <source>
        <dbReference type="EMBL" id="NES10120.1"/>
    </source>
</evidence>
<sequence>MSEEKGLHLDRTVLASSDNGSLPDGAPLTDKADAVRVEELDGRLVFSARARPSHSFTLSLNTLVAAASDVLSEVIRIKQSRVGEDLTLLNERLTRHITNFEHRAGQLGVESRQVMMARYVLCTVADEAVVTTSWGVDSDWSQKSLLSTFHSETFGGEKFFLLLETLLKSAAKQLQMLELMYLCLALGFEGRYRVADRGMQGLDSIRDDLYQRIRQLRGDVPRELSPQWQAWAISGEIWCAVVT</sequence>
<gene>
    <name evidence="3" type="ORF">G3O07_10800</name>
</gene>
<proteinExistence type="predicted"/>
<feature type="compositionally biased region" description="Basic and acidic residues" evidence="1">
    <location>
        <begin position="1"/>
        <end position="11"/>
    </location>
</feature>
<dbReference type="Proteomes" id="UP000471751">
    <property type="component" value="Unassembled WGS sequence"/>
</dbReference>
<feature type="domain" description="Type IV / VI secretion system DotU" evidence="2">
    <location>
        <begin position="63"/>
        <end position="229"/>
    </location>
</feature>
<organism evidence="3 4">
    <name type="scientific">Pseudomonas laurentiana</name>
    <dbReference type="NCBI Taxonomy" id="2364649"/>
    <lineage>
        <taxon>Bacteria</taxon>
        <taxon>Pseudomonadati</taxon>
        <taxon>Pseudomonadota</taxon>
        <taxon>Gammaproteobacteria</taxon>
        <taxon>Pseudomonadales</taxon>
        <taxon>Pseudomonadaceae</taxon>
        <taxon>Pseudomonas</taxon>
    </lineage>
</organism>
<feature type="region of interest" description="Disordered" evidence="1">
    <location>
        <begin position="1"/>
        <end position="29"/>
    </location>
</feature>
<evidence type="ECO:0000259" key="2">
    <source>
        <dbReference type="Pfam" id="PF09850"/>
    </source>
</evidence>
<evidence type="ECO:0000313" key="4">
    <source>
        <dbReference type="Proteomes" id="UP000471751"/>
    </source>
</evidence>
<dbReference type="PANTHER" id="PTHR38033:SF1">
    <property type="entry name" value="DOTU FAMILY TYPE IV_VI SECRETION SYSTEM PROTEIN"/>
    <property type="match status" value="1"/>
</dbReference>